<sequence>MLEPPASAIAQPIRHKIAVLVAEAADALLSLIELMIVRQTIDQIGLVGALAGAEARFSYGGGALSKLVLLP</sequence>
<evidence type="ECO:0000313" key="2">
    <source>
        <dbReference type="Proteomes" id="UP000249081"/>
    </source>
</evidence>
<accession>A0A2W4XF41</accession>
<dbReference type="Proteomes" id="UP000249081">
    <property type="component" value="Unassembled WGS sequence"/>
</dbReference>
<gene>
    <name evidence="1" type="ORF">DCF17_22145</name>
</gene>
<protein>
    <submittedName>
        <fullName evidence="1">Uncharacterized protein</fullName>
    </submittedName>
</protein>
<reference evidence="2" key="1">
    <citation type="submission" date="2018-04" db="EMBL/GenBank/DDBJ databases">
        <authorList>
            <person name="Cornet L."/>
        </authorList>
    </citation>
    <scope>NUCLEOTIDE SEQUENCE [LARGE SCALE GENOMIC DNA]</scope>
</reference>
<comment type="caution">
    <text evidence="1">The sequence shown here is derived from an EMBL/GenBank/DDBJ whole genome shotgun (WGS) entry which is preliminary data.</text>
</comment>
<organism evidence="1 2">
    <name type="scientific">Shackletoniella antarctica</name>
    <dbReference type="NCBI Taxonomy" id="268115"/>
    <lineage>
        <taxon>Bacteria</taxon>
        <taxon>Bacillati</taxon>
        <taxon>Cyanobacteriota</taxon>
        <taxon>Cyanophyceae</taxon>
        <taxon>Oculatellales</taxon>
        <taxon>Oculatellaceae</taxon>
        <taxon>Shackletoniella</taxon>
    </lineage>
</organism>
<dbReference type="AlphaFoldDB" id="A0A2W4XF41"/>
<proteinExistence type="predicted"/>
<reference evidence="1 2" key="2">
    <citation type="submission" date="2018-06" db="EMBL/GenBank/DDBJ databases">
        <title>Metagenomic assembly of (sub)arctic Cyanobacteria and their associated microbiome from non-axenic cultures.</title>
        <authorList>
            <person name="Baurain D."/>
        </authorList>
    </citation>
    <scope>NUCLEOTIDE SEQUENCE [LARGE SCALE GENOMIC DNA]</scope>
    <source>
        <strain evidence="1">ULC041bin1</strain>
    </source>
</reference>
<evidence type="ECO:0000313" key="1">
    <source>
        <dbReference type="EMBL" id="PZO33305.1"/>
    </source>
</evidence>
<dbReference type="EMBL" id="QBMN01000262">
    <property type="protein sequence ID" value="PZO33305.1"/>
    <property type="molecule type" value="Genomic_DNA"/>
</dbReference>
<name>A0A2W4XF41_9CYAN</name>